<feature type="domain" description="Indole-3-glycerol phosphate synthase" evidence="9">
    <location>
        <begin position="6"/>
        <end position="249"/>
    </location>
</feature>
<dbReference type="Gene3D" id="3.20.20.70">
    <property type="entry name" value="Aldolase class I"/>
    <property type="match status" value="1"/>
</dbReference>
<dbReference type="SUPFAM" id="SSF51366">
    <property type="entry name" value="Ribulose-phoshate binding barrel"/>
    <property type="match status" value="1"/>
</dbReference>
<dbReference type="RefSeq" id="WP_322448042.1">
    <property type="nucleotide sequence ID" value="NZ_JAXOFX010000016.1"/>
</dbReference>
<dbReference type="InterPro" id="IPR013798">
    <property type="entry name" value="Indole-3-glycerol_P_synth_dom"/>
</dbReference>
<sequence length="262" mass="29390">MGDILDQIIKVKKQEVERLKQFKRLERETRKKQSFIQWLAQAEFVSIIAEFKRASPSKGLINGDLNPKTQAMNYVQGGADVISVLTDNDFFKGSFEDLKQVREGVQTPVLCKDFIVDPIQIDVAEESGADLILLIAAALDDESLHELYEYALSKELEVLIEVHNEEEAERALRTGNPLIGVNNRNLKTFEVDLGTTERLAPMIKSAGRYLISESGMKSIEDVERVVAVGANGILVGETFMKHPNLQQAFLEMKIPLKEVTSK</sequence>
<dbReference type="PANTHER" id="PTHR22854">
    <property type="entry name" value="TRYPTOPHAN BIOSYNTHESIS PROTEIN"/>
    <property type="match status" value="1"/>
</dbReference>
<comment type="pathway">
    <text evidence="2 8">Amino-acid biosynthesis; L-tryptophan biosynthesis; L-tryptophan from chorismate: step 4/5.</text>
</comment>
<proteinExistence type="inferred from homology"/>
<dbReference type="PROSITE" id="PS00614">
    <property type="entry name" value="IGPS"/>
    <property type="match status" value="1"/>
</dbReference>
<keyword evidence="11" id="KW-1185">Reference proteome</keyword>
<dbReference type="GO" id="GO:0004425">
    <property type="term" value="F:indole-3-glycerol-phosphate synthase activity"/>
    <property type="evidence" value="ECO:0007669"/>
    <property type="project" value="UniProtKB-EC"/>
</dbReference>
<keyword evidence="3 8" id="KW-0028">Amino-acid biosynthesis</keyword>
<dbReference type="EMBL" id="JAXOFX010000016">
    <property type="protein sequence ID" value="MDZ5473750.1"/>
    <property type="molecule type" value="Genomic_DNA"/>
</dbReference>
<dbReference type="PANTHER" id="PTHR22854:SF2">
    <property type="entry name" value="INDOLE-3-GLYCEROL-PHOSPHATE SYNTHASE"/>
    <property type="match status" value="1"/>
</dbReference>
<protein>
    <recommendedName>
        <fullName evidence="8">Indole-3-glycerol phosphate synthase</fullName>
        <shortName evidence="8">IGPS</shortName>
        <ecNumber evidence="8">4.1.1.48</ecNumber>
    </recommendedName>
</protein>
<evidence type="ECO:0000313" key="11">
    <source>
        <dbReference type="Proteomes" id="UP001290455"/>
    </source>
</evidence>
<evidence type="ECO:0000256" key="1">
    <source>
        <dbReference type="ARBA" id="ARBA00001633"/>
    </source>
</evidence>
<evidence type="ECO:0000256" key="7">
    <source>
        <dbReference type="ARBA" id="ARBA00023239"/>
    </source>
</evidence>
<evidence type="ECO:0000313" key="10">
    <source>
        <dbReference type="EMBL" id="MDZ5473750.1"/>
    </source>
</evidence>
<evidence type="ECO:0000259" key="9">
    <source>
        <dbReference type="Pfam" id="PF00218"/>
    </source>
</evidence>
<dbReference type="Proteomes" id="UP001290455">
    <property type="component" value="Unassembled WGS sequence"/>
</dbReference>
<keyword evidence="5 8" id="KW-0822">Tryptophan biosynthesis</keyword>
<evidence type="ECO:0000256" key="3">
    <source>
        <dbReference type="ARBA" id="ARBA00022605"/>
    </source>
</evidence>
<keyword evidence="7 8" id="KW-0456">Lyase</keyword>
<dbReference type="EC" id="4.1.1.48" evidence="8"/>
<gene>
    <name evidence="8 10" type="primary">trpC</name>
    <name evidence="10" type="ORF">SM124_18695</name>
</gene>
<dbReference type="InterPro" id="IPR001468">
    <property type="entry name" value="Indole-3-GlycerolPSynthase_CS"/>
</dbReference>
<dbReference type="CDD" id="cd00331">
    <property type="entry name" value="IGPS"/>
    <property type="match status" value="1"/>
</dbReference>
<comment type="caution">
    <text evidence="10">The sequence shown here is derived from an EMBL/GenBank/DDBJ whole genome shotgun (WGS) entry which is preliminary data.</text>
</comment>
<dbReference type="NCBIfam" id="NF001377">
    <property type="entry name" value="PRK00278.2-4"/>
    <property type="match status" value="1"/>
</dbReference>
<evidence type="ECO:0000256" key="6">
    <source>
        <dbReference type="ARBA" id="ARBA00023141"/>
    </source>
</evidence>
<dbReference type="HAMAP" id="MF_00134_B">
    <property type="entry name" value="IGPS_B"/>
    <property type="match status" value="1"/>
</dbReference>
<dbReference type="InterPro" id="IPR011060">
    <property type="entry name" value="RibuloseP-bd_barrel"/>
</dbReference>
<name>A0ABU5J2V5_9BACI</name>
<accession>A0ABU5J2V5</accession>
<dbReference type="Pfam" id="PF00218">
    <property type="entry name" value="IGPS"/>
    <property type="match status" value="1"/>
</dbReference>
<keyword evidence="4 8" id="KW-0210">Decarboxylase</keyword>
<dbReference type="InterPro" id="IPR013785">
    <property type="entry name" value="Aldolase_TIM"/>
</dbReference>
<dbReference type="HAMAP" id="MF_00134_A">
    <property type="entry name" value="IGPS_A"/>
    <property type="match status" value="1"/>
</dbReference>
<evidence type="ECO:0000256" key="8">
    <source>
        <dbReference type="HAMAP-Rule" id="MF_00134"/>
    </source>
</evidence>
<organism evidence="10 11">
    <name type="scientific">Robertmurraya mangrovi</name>
    <dbReference type="NCBI Taxonomy" id="3098077"/>
    <lineage>
        <taxon>Bacteria</taxon>
        <taxon>Bacillati</taxon>
        <taxon>Bacillota</taxon>
        <taxon>Bacilli</taxon>
        <taxon>Bacillales</taxon>
        <taxon>Bacillaceae</taxon>
        <taxon>Robertmurraya</taxon>
    </lineage>
</organism>
<keyword evidence="6 8" id="KW-0057">Aromatic amino acid biosynthesis</keyword>
<comment type="similarity">
    <text evidence="8">Belongs to the TrpC family.</text>
</comment>
<comment type="catalytic activity">
    <reaction evidence="1 8">
        <text>1-(2-carboxyphenylamino)-1-deoxy-D-ribulose 5-phosphate + H(+) = (1S,2R)-1-C-(indol-3-yl)glycerol 3-phosphate + CO2 + H2O</text>
        <dbReference type="Rhea" id="RHEA:23476"/>
        <dbReference type="ChEBI" id="CHEBI:15377"/>
        <dbReference type="ChEBI" id="CHEBI:15378"/>
        <dbReference type="ChEBI" id="CHEBI:16526"/>
        <dbReference type="ChEBI" id="CHEBI:58613"/>
        <dbReference type="ChEBI" id="CHEBI:58866"/>
        <dbReference type="EC" id="4.1.1.48"/>
    </reaction>
</comment>
<dbReference type="InterPro" id="IPR045186">
    <property type="entry name" value="Indole-3-glycerol_P_synth"/>
</dbReference>
<reference evidence="10 11" key="1">
    <citation type="submission" date="2023-11" db="EMBL/GenBank/DDBJ databases">
        <title>Bacillus jintuensis, isolated from a mudflat on the Beibu Gulf coast.</title>
        <authorList>
            <person name="Li M."/>
        </authorList>
    </citation>
    <scope>NUCLEOTIDE SEQUENCE [LARGE SCALE GENOMIC DNA]</scope>
    <source>
        <strain evidence="10 11">31A1R</strain>
    </source>
</reference>
<evidence type="ECO:0000256" key="5">
    <source>
        <dbReference type="ARBA" id="ARBA00022822"/>
    </source>
</evidence>
<evidence type="ECO:0000256" key="4">
    <source>
        <dbReference type="ARBA" id="ARBA00022793"/>
    </source>
</evidence>
<evidence type="ECO:0000256" key="2">
    <source>
        <dbReference type="ARBA" id="ARBA00004696"/>
    </source>
</evidence>